<dbReference type="AlphaFoldDB" id="A0A370B5G1"/>
<protein>
    <recommendedName>
        <fullName evidence="5">DUF4352 domain-containing protein</fullName>
    </recommendedName>
</protein>
<dbReference type="PROSITE" id="PS51257">
    <property type="entry name" value="PROKAR_LIPOPROTEIN"/>
    <property type="match status" value="1"/>
</dbReference>
<evidence type="ECO:0008006" key="5">
    <source>
        <dbReference type="Google" id="ProtNLM"/>
    </source>
</evidence>
<feature type="chain" id="PRO_5038403711" description="DUF4352 domain-containing protein" evidence="2">
    <location>
        <begin position="27"/>
        <end position="207"/>
    </location>
</feature>
<keyword evidence="2" id="KW-0732">Signal</keyword>
<proteinExistence type="predicted"/>
<keyword evidence="4" id="KW-1185">Reference proteome</keyword>
<sequence>MPRNRTLRTTRTGAALLCATGLVLLATGCDDDDAAVGGDSTPPPSSARPSAGGDKAVDAEAGKTLPLGQTTRLTYVRSDKKLTLEATAKSVRKGSQDDLSEVRLDAKERALQPYYVTMSFKNIGDTTVAYPYLNTPTSLRDSRGESGKTLITIGGEVEGCPAKDPDDFPKGATATLCQVVLLPKDETPSVVVYQSDFDKDPFYWKAS</sequence>
<name>A0A370B5G1_9ACTN</name>
<feature type="region of interest" description="Disordered" evidence="1">
    <location>
        <begin position="35"/>
        <end position="63"/>
    </location>
</feature>
<evidence type="ECO:0000256" key="2">
    <source>
        <dbReference type="SAM" id="SignalP"/>
    </source>
</evidence>
<organism evidence="3 4">
    <name type="scientific">Streptomyces corynorhini</name>
    <dbReference type="NCBI Taxonomy" id="2282652"/>
    <lineage>
        <taxon>Bacteria</taxon>
        <taxon>Bacillati</taxon>
        <taxon>Actinomycetota</taxon>
        <taxon>Actinomycetes</taxon>
        <taxon>Kitasatosporales</taxon>
        <taxon>Streptomycetaceae</taxon>
        <taxon>Streptomyces</taxon>
    </lineage>
</organism>
<gene>
    <name evidence="3" type="ORF">DVH02_27085</name>
</gene>
<accession>A0A370B5G1</accession>
<reference evidence="3 4" key="1">
    <citation type="submission" date="2018-07" db="EMBL/GenBank/DDBJ databases">
        <title>Streptomyces species from bats.</title>
        <authorList>
            <person name="Dunlap C."/>
        </authorList>
    </citation>
    <scope>NUCLEOTIDE SEQUENCE [LARGE SCALE GENOMIC DNA]</scope>
    <source>
        <strain evidence="3 4">AC230</strain>
    </source>
</reference>
<comment type="caution">
    <text evidence="3">The sequence shown here is derived from an EMBL/GenBank/DDBJ whole genome shotgun (WGS) entry which is preliminary data.</text>
</comment>
<evidence type="ECO:0000313" key="4">
    <source>
        <dbReference type="Proteomes" id="UP000253741"/>
    </source>
</evidence>
<evidence type="ECO:0000256" key="1">
    <source>
        <dbReference type="SAM" id="MobiDB-lite"/>
    </source>
</evidence>
<dbReference type="EMBL" id="QQNA01000250">
    <property type="protein sequence ID" value="RDG35103.1"/>
    <property type="molecule type" value="Genomic_DNA"/>
</dbReference>
<evidence type="ECO:0000313" key="3">
    <source>
        <dbReference type="EMBL" id="RDG35103.1"/>
    </source>
</evidence>
<feature type="signal peptide" evidence="2">
    <location>
        <begin position="1"/>
        <end position="26"/>
    </location>
</feature>
<dbReference type="RefSeq" id="WP_114626483.1">
    <property type="nucleotide sequence ID" value="NZ_QQNA01000250.1"/>
</dbReference>
<dbReference type="Proteomes" id="UP000253741">
    <property type="component" value="Unassembled WGS sequence"/>
</dbReference>
<dbReference type="OrthoDB" id="4226479at2"/>